<gene>
    <name evidence="3" type="ORF">QYE76_004106</name>
    <name evidence="4" type="ORF">QYE76_004108</name>
</gene>
<evidence type="ECO:0000259" key="2">
    <source>
        <dbReference type="PROSITE" id="PS50174"/>
    </source>
</evidence>
<organism evidence="4 5">
    <name type="scientific">Lolium multiflorum</name>
    <name type="common">Italian ryegrass</name>
    <name type="synonym">Lolium perenne subsp. multiflorum</name>
    <dbReference type="NCBI Taxonomy" id="4521"/>
    <lineage>
        <taxon>Eukaryota</taxon>
        <taxon>Viridiplantae</taxon>
        <taxon>Streptophyta</taxon>
        <taxon>Embryophyta</taxon>
        <taxon>Tracheophyta</taxon>
        <taxon>Spermatophyta</taxon>
        <taxon>Magnoliopsida</taxon>
        <taxon>Liliopsida</taxon>
        <taxon>Poales</taxon>
        <taxon>Poaceae</taxon>
        <taxon>BOP clade</taxon>
        <taxon>Pooideae</taxon>
        <taxon>Poodae</taxon>
        <taxon>Poeae</taxon>
        <taxon>Poeae Chloroplast Group 2 (Poeae type)</taxon>
        <taxon>Loliodinae</taxon>
        <taxon>Loliinae</taxon>
        <taxon>Lolium</taxon>
    </lineage>
</organism>
<comment type="caution">
    <text evidence="4">The sequence shown here is derived from an EMBL/GenBank/DDBJ whole genome shotgun (WGS) entry which is preliminary data.</text>
</comment>
<dbReference type="SMART" id="SM00443">
    <property type="entry name" value="G_patch"/>
    <property type="match status" value="1"/>
</dbReference>
<protein>
    <recommendedName>
        <fullName evidence="2">G-patch domain-containing protein</fullName>
    </recommendedName>
</protein>
<comment type="similarity">
    <text evidence="1">Belongs to the TFP11/STIP family.</text>
</comment>
<evidence type="ECO:0000313" key="5">
    <source>
        <dbReference type="Proteomes" id="UP001231189"/>
    </source>
</evidence>
<dbReference type="InterPro" id="IPR022783">
    <property type="entry name" value="GCFC_dom"/>
</dbReference>
<dbReference type="AlphaFoldDB" id="A0AAD8W1W8"/>
<dbReference type="InterPro" id="IPR045211">
    <property type="entry name" value="TFP11/STIP/Ntr1"/>
</dbReference>
<dbReference type="GO" id="GO:0003676">
    <property type="term" value="F:nucleic acid binding"/>
    <property type="evidence" value="ECO:0007669"/>
    <property type="project" value="InterPro"/>
</dbReference>
<dbReference type="GO" id="GO:0071008">
    <property type="term" value="C:U2-type post-mRNA release spliceosomal complex"/>
    <property type="evidence" value="ECO:0007669"/>
    <property type="project" value="TreeGrafter"/>
</dbReference>
<dbReference type="GO" id="GO:0000390">
    <property type="term" value="P:spliceosomal complex disassembly"/>
    <property type="evidence" value="ECO:0007669"/>
    <property type="project" value="InterPro"/>
</dbReference>
<dbReference type="EMBL" id="JAUUTY010000005">
    <property type="protein sequence ID" value="KAK1629791.1"/>
    <property type="molecule type" value="Genomic_DNA"/>
</dbReference>
<evidence type="ECO:0000313" key="3">
    <source>
        <dbReference type="EMBL" id="KAK1629791.1"/>
    </source>
</evidence>
<sequence>MAPLPGSLASTSPAVAKMLQKWSFKEGSGLGARGQGIVAPVQPTLLHPTTGIGYGERSYQNGLPDKTPVVQEEWRRRCEELARVLQLEEDCCNKTLELLRDMAEEDDSSVETTEALAAVLKSTKVFQEGRTPGMWKATLPSSTLLYIIENVIKPKMAADAREWTPSWDPDCHLWVRPWVPLVGHLPDSLYDAVESKIVKHADEFAVISPWKDLMDPTQWETYTRRHVLPWLTRLVRELMIAPPKQMDPSFHTLMQWAPLVPAKIMVSILEEELFFDRFEDALRHWLQSGAGKPSSEEALAWCTGWKNLLTPELLADEGVLARMNAVVDLVDAQA</sequence>
<name>A0AAD8W1W8_LOLMU</name>
<dbReference type="PROSITE" id="PS50174">
    <property type="entry name" value="G_PATCH"/>
    <property type="match status" value="1"/>
</dbReference>
<dbReference type="InterPro" id="IPR000467">
    <property type="entry name" value="G_patch_dom"/>
</dbReference>
<feature type="domain" description="G-patch" evidence="2">
    <location>
        <begin position="11"/>
        <end position="57"/>
    </location>
</feature>
<dbReference type="EMBL" id="JAUUTY010000005">
    <property type="protein sequence ID" value="KAK1629793.1"/>
    <property type="molecule type" value="Genomic_DNA"/>
</dbReference>
<evidence type="ECO:0000313" key="4">
    <source>
        <dbReference type="EMBL" id="KAK1629793.1"/>
    </source>
</evidence>
<dbReference type="PANTHER" id="PTHR23329:SF16">
    <property type="entry name" value="G-PATCH DOMAIN-CONTAINING PROTEIN"/>
    <property type="match status" value="1"/>
</dbReference>
<dbReference type="PANTHER" id="PTHR23329">
    <property type="entry name" value="TUFTELIN-INTERACTING PROTEIN 11-RELATED"/>
    <property type="match status" value="1"/>
</dbReference>
<dbReference type="Pfam" id="PF01585">
    <property type="entry name" value="G-patch"/>
    <property type="match status" value="1"/>
</dbReference>
<proteinExistence type="inferred from homology"/>
<evidence type="ECO:0000256" key="1">
    <source>
        <dbReference type="ARBA" id="ARBA00010900"/>
    </source>
</evidence>
<keyword evidence="5" id="KW-1185">Reference proteome</keyword>
<dbReference type="Pfam" id="PF07842">
    <property type="entry name" value="GCFC"/>
    <property type="match status" value="1"/>
</dbReference>
<reference evidence="4" key="1">
    <citation type="submission" date="2023-07" db="EMBL/GenBank/DDBJ databases">
        <title>A chromosome-level genome assembly of Lolium multiflorum.</title>
        <authorList>
            <person name="Chen Y."/>
            <person name="Copetti D."/>
            <person name="Kolliker R."/>
            <person name="Studer B."/>
        </authorList>
    </citation>
    <scope>NUCLEOTIDE SEQUENCE</scope>
    <source>
        <strain evidence="4">02402/16</strain>
        <tissue evidence="4">Leaf</tissue>
    </source>
</reference>
<dbReference type="Proteomes" id="UP001231189">
    <property type="component" value="Unassembled WGS sequence"/>
</dbReference>
<accession>A0AAD8W1W8</accession>